<evidence type="ECO:0000259" key="2">
    <source>
        <dbReference type="SMART" id="SM00912"/>
    </source>
</evidence>
<feature type="compositionally biased region" description="Polar residues" evidence="1">
    <location>
        <begin position="765"/>
        <end position="776"/>
    </location>
</feature>
<dbReference type="InterPro" id="IPR011050">
    <property type="entry name" value="Pectin_lyase_fold/virulence"/>
</dbReference>
<comment type="caution">
    <text evidence="3">The sequence shown here is derived from an EMBL/GenBank/DDBJ whole genome shotgun (WGS) entry which is preliminary data.</text>
</comment>
<dbReference type="RefSeq" id="WP_413262626.1">
    <property type="nucleotide sequence ID" value="NZ_JBHFNR010000058.1"/>
</dbReference>
<feature type="region of interest" description="Disordered" evidence="1">
    <location>
        <begin position="757"/>
        <end position="776"/>
    </location>
</feature>
<feature type="domain" description="Filamentous haemagglutinin FhaB/tRNA nuclease CdiA-like TPS" evidence="2">
    <location>
        <begin position="30"/>
        <end position="142"/>
    </location>
</feature>
<proteinExistence type="predicted"/>
<dbReference type="Gene3D" id="2.160.20.10">
    <property type="entry name" value="Single-stranded right-handed beta-helix, Pectin lyase-like"/>
    <property type="match status" value="2"/>
</dbReference>
<sequence>MKKQNNNFLIAGLVYLCFLAKTDLTQAQITSDGTLSTNVQTTNYRDFTINNGNRIGSNLFHSFGEFSVPTGGSASFTNDLDVKNIISRVTGTSISNIDGLLRTKGSANLFLINPNGIIFGSNAELNIGGSFVASTASHLLFADGTAFSATNSQTPPLLTVSVPIGLQFGQTAKPIQIEGSKLEVPTGTTLVMLGGDLLIKGDGVIPPAPRTDGLVAPAGRIELGSVASNSFVSLTPIASGWILGYKGVQNFQDIRLSQAALIDTSGEGYGGIQLRGREIVIADRSQVGSLTMSEKPGQPLNIKASESVEVSDRSILIAYTYGAGTAGDIRIETRRLLIRNGGSIGVSTYSSGLGGNLIVNASESVEVLGSGFATSLSTASLGYDNDAGNAGTVQISTKNLILRDGGRISTSTFGAGNGGTIRVDASESVQASGQAVLDQAVVDINLPSGLLAESTNRTLRSTTGNGGNLVINTPRLFVQGGASISVAAINSSTGRAGILEINSSDSVTVTGSGINTKGEVVPSTLLARSEGFGSAGDLRINTESLTVRDGAVVSVSNTGSGTTGDLQIKANNLLLDNQGKLTAETTGGQGNIILNSGNLILRRGSQITTSARGTNITGSNIIINTDVLAALKNSDISANSQDFRGGNVRINASGIFGTQLRDRNTSLSDITATGASSQLNGTVQINTPDVDPNSGLIELSVDFVDPTQLIATGCPANQGNSFTVTGRGGLPPLPNEPLRPNNTISVDWVDNTQEQRSREIQEQRVNSPTTNYPIPTTQENSEIVEATGWVRNDKGQVILISSTPSVTTNSTSFIKPSCP</sequence>
<dbReference type="InterPro" id="IPR008638">
    <property type="entry name" value="FhaB/CdiA-like_TPS"/>
</dbReference>
<reference evidence="3 4" key="1">
    <citation type="submission" date="2024-09" db="EMBL/GenBank/DDBJ databases">
        <title>Floridaenema gen nov. (Aerosakkonemataceae, Aerosakkonematales ord. nov., Cyanobacteria) from benthic tropical and subtropical fresh waters, with the description of four new species.</title>
        <authorList>
            <person name="Moretto J.A."/>
            <person name="Berthold D.E."/>
            <person name="Lefler F.W."/>
            <person name="Huang I.-S."/>
            <person name="Laughinghouse H. IV."/>
        </authorList>
    </citation>
    <scope>NUCLEOTIDE SEQUENCE [LARGE SCALE GENOMIC DNA]</scope>
    <source>
        <strain evidence="3 4">BLCC-F50</strain>
    </source>
</reference>
<name>A0ABV4XML7_9CYAN</name>
<dbReference type="InterPro" id="IPR012334">
    <property type="entry name" value="Pectin_lyas_fold"/>
</dbReference>
<protein>
    <submittedName>
        <fullName evidence="3">Filamentous hemagglutinin N-terminal domain-containing protein</fullName>
    </submittedName>
</protein>
<organism evidence="3 4">
    <name type="scientific">Floridaenema flaviceps BLCC-F50</name>
    <dbReference type="NCBI Taxonomy" id="3153642"/>
    <lineage>
        <taxon>Bacteria</taxon>
        <taxon>Bacillati</taxon>
        <taxon>Cyanobacteriota</taxon>
        <taxon>Cyanophyceae</taxon>
        <taxon>Oscillatoriophycideae</taxon>
        <taxon>Aerosakkonematales</taxon>
        <taxon>Aerosakkonemataceae</taxon>
        <taxon>Floridanema</taxon>
        <taxon>Floridanema flaviceps</taxon>
    </lineage>
</organism>
<dbReference type="Pfam" id="PF05860">
    <property type="entry name" value="TPS"/>
    <property type="match status" value="1"/>
</dbReference>
<evidence type="ECO:0000313" key="3">
    <source>
        <dbReference type="EMBL" id="MFB2892960.1"/>
    </source>
</evidence>
<dbReference type="Proteomes" id="UP001576784">
    <property type="component" value="Unassembled WGS sequence"/>
</dbReference>
<evidence type="ECO:0000256" key="1">
    <source>
        <dbReference type="SAM" id="MobiDB-lite"/>
    </source>
</evidence>
<accession>A0ABV4XML7</accession>
<dbReference type="EMBL" id="JBHFNR010000058">
    <property type="protein sequence ID" value="MFB2892960.1"/>
    <property type="molecule type" value="Genomic_DNA"/>
</dbReference>
<keyword evidence="4" id="KW-1185">Reference proteome</keyword>
<evidence type="ECO:0000313" key="4">
    <source>
        <dbReference type="Proteomes" id="UP001576784"/>
    </source>
</evidence>
<gene>
    <name evidence="3" type="ORF">ACE1CI_08455</name>
</gene>
<dbReference type="NCBIfam" id="TIGR01901">
    <property type="entry name" value="adhes_NPXG"/>
    <property type="match status" value="1"/>
</dbReference>
<dbReference type="SUPFAM" id="SSF51126">
    <property type="entry name" value="Pectin lyase-like"/>
    <property type="match status" value="3"/>
</dbReference>
<dbReference type="SMART" id="SM00912">
    <property type="entry name" value="Haemagg_act"/>
    <property type="match status" value="1"/>
</dbReference>